<dbReference type="RefSeq" id="XP_008717396.1">
    <property type="nucleotide sequence ID" value="XM_008719174.1"/>
</dbReference>
<dbReference type="EMBL" id="KB822720">
    <property type="protein sequence ID" value="ETN40553.1"/>
    <property type="molecule type" value="Genomic_DNA"/>
</dbReference>
<dbReference type="GO" id="GO:0045944">
    <property type="term" value="P:positive regulation of transcription by RNA polymerase II"/>
    <property type="evidence" value="ECO:0007669"/>
    <property type="project" value="EnsemblFungi"/>
</dbReference>
<dbReference type="OrthoDB" id="372624at2759"/>
<feature type="region of interest" description="Disordered" evidence="17">
    <location>
        <begin position="352"/>
        <end position="394"/>
    </location>
</feature>
<gene>
    <name evidence="21" type="ORF">HMPREF1541_04830</name>
</gene>
<dbReference type="SMART" id="SM00487">
    <property type="entry name" value="DEXDc"/>
    <property type="match status" value="1"/>
</dbReference>
<keyword evidence="10 15" id="KW-0238">DNA-binding</keyword>
<evidence type="ECO:0000256" key="8">
    <source>
        <dbReference type="ARBA" id="ARBA00023015"/>
    </source>
</evidence>
<comment type="subunit">
    <text evidence="15">Component of the INO80 chromatin-remodeling complex.</text>
</comment>
<dbReference type="Pfam" id="PF00271">
    <property type="entry name" value="Helicase_C"/>
    <property type="match status" value="1"/>
</dbReference>
<evidence type="ECO:0000313" key="22">
    <source>
        <dbReference type="Proteomes" id="UP000030752"/>
    </source>
</evidence>
<keyword evidence="7 15" id="KW-0067">ATP-binding</keyword>
<evidence type="ECO:0000313" key="21">
    <source>
        <dbReference type="EMBL" id="ETN40553.1"/>
    </source>
</evidence>
<evidence type="ECO:0000256" key="3">
    <source>
        <dbReference type="ARBA" id="ARBA00019805"/>
    </source>
</evidence>
<dbReference type="InterPro" id="IPR027417">
    <property type="entry name" value="P-loop_NTPase"/>
</dbReference>
<keyword evidence="11" id="KW-0010">Activator</keyword>
<evidence type="ECO:0000259" key="18">
    <source>
        <dbReference type="PROSITE" id="PS51192"/>
    </source>
</evidence>
<dbReference type="InterPro" id="IPR020838">
    <property type="entry name" value="DBINO"/>
</dbReference>
<keyword evidence="14" id="KW-0539">Nucleus</keyword>
<comment type="function">
    <text evidence="15">ATPase component of the INO80 complex which remodels chromatin by shifting nucleosomes and is involved in DNA repair.</text>
</comment>
<evidence type="ECO:0000256" key="1">
    <source>
        <dbReference type="ARBA" id="ARBA00004123"/>
    </source>
</evidence>
<dbReference type="InterPro" id="IPR001650">
    <property type="entry name" value="Helicase_C-like"/>
</dbReference>
<evidence type="ECO:0000256" key="14">
    <source>
        <dbReference type="ARBA" id="ARBA00023242"/>
    </source>
</evidence>
<dbReference type="GeneID" id="19972169"/>
<keyword evidence="12" id="KW-0804">Transcription</keyword>
<evidence type="ECO:0000256" key="16">
    <source>
        <dbReference type="SAM" id="Coils"/>
    </source>
</evidence>
<keyword evidence="9 16" id="KW-0175">Coiled coil</keyword>
<name>W2RXQ4_CYPE1</name>
<evidence type="ECO:0000259" key="19">
    <source>
        <dbReference type="PROSITE" id="PS51194"/>
    </source>
</evidence>
<dbReference type="PROSITE" id="PS51192">
    <property type="entry name" value="HELICASE_ATP_BIND_1"/>
    <property type="match status" value="1"/>
</dbReference>
<feature type="compositionally biased region" description="Basic and acidic residues" evidence="17">
    <location>
        <begin position="352"/>
        <end position="363"/>
    </location>
</feature>
<dbReference type="VEuPathDB" id="FungiDB:HMPREF1541_04830"/>
<dbReference type="HOGENOM" id="CLU_000315_26_0_1"/>
<feature type="domain" description="Helicase C-terminal" evidence="19">
    <location>
        <begin position="1366"/>
        <end position="1526"/>
    </location>
</feature>
<dbReference type="Pfam" id="PF13892">
    <property type="entry name" value="DBINO"/>
    <property type="match status" value="1"/>
</dbReference>
<dbReference type="GO" id="GO:0016887">
    <property type="term" value="F:ATP hydrolysis activity"/>
    <property type="evidence" value="ECO:0007669"/>
    <property type="project" value="EnsemblFungi"/>
</dbReference>
<protein>
    <recommendedName>
        <fullName evidence="3 15">Chromatin-remodeling ATPase INO80</fullName>
        <ecNumber evidence="15">3.6.4.-</ecNumber>
    </recommendedName>
</protein>
<dbReference type="Pfam" id="PF00176">
    <property type="entry name" value="SNF2-rel_dom"/>
    <property type="match status" value="1"/>
</dbReference>
<evidence type="ECO:0000256" key="4">
    <source>
        <dbReference type="ARBA" id="ARBA00022741"/>
    </source>
</evidence>
<dbReference type="STRING" id="1220924.W2RXQ4"/>
<feature type="compositionally biased region" description="Basic and acidic residues" evidence="17">
    <location>
        <begin position="1579"/>
        <end position="1598"/>
    </location>
</feature>
<dbReference type="EC" id="3.6.4.-" evidence="15"/>
<evidence type="ECO:0000256" key="13">
    <source>
        <dbReference type="ARBA" id="ARBA00023204"/>
    </source>
</evidence>
<dbReference type="PANTHER" id="PTHR45685">
    <property type="entry name" value="HELICASE SRCAP-RELATED"/>
    <property type="match status" value="1"/>
</dbReference>
<feature type="region of interest" description="Disordered" evidence="17">
    <location>
        <begin position="1"/>
        <end position="220"/>
    </location>
</feature>
<evidence type="ECO:0000256" key="5">
    <source>
        <dbReference type="ARBA" id="ARBA00022763"/>
    </source>
</evidence>
<dbReference type="InterPro" id="IPR014001">
    <property type="entry name" value="Helicase_ATP-bd"/>
</dbReference>
<evidence type="ECO:0000256" key="11">
    <source>
        <dbReference type="ARBA" id="ARBA00023159"/>
    </source>
</evidence>
<evidence type="ECO:0000259" key="20">
    <source>
        <dbReference type="PROSITE" id="PS51413"/>
    </source>
</evidence>
<dbReference type="PROSITE" id="PS51194">
    <property type="entry name" value="HELICASE_CTER"/>
    <property type="match status" value="1"/>
</dbReference>
<dbReference type="SMART" id="SM00490">
    <property type="entry name" value="HELICc"/>
    <property type="match status" value="1"/>
</dbReference>
<dbReference type="GO" id="GO:0006366">
    <property type="term" value="P:transcription by RNA polymerase II"/>
    <property type="evidence" value="ECO:0007669"/>
    <property type="project" value="EnsemblFungi"/>
</dbReference>
<dbReference type="InterPro" id="IPR050520">
    <property type="entry name" value="INO80/SWR1_helicase"/>
</dbReference>
<dbReference type="Gene3D" id="3.40.50.10810">
    <property type="entry name" value="Tandem AAA-ATPase domain"/>
    <property type="match status" value="1"/>
</dbReference>
<evidence type="ECO:0000256" key="15">
    <source>
        <dbReference type="RuleBase" id="RU368001"/>
    </source>
</evidence>
<keyword evidence="5 15" id="KW-0227">DNA damage</keyword>
<feature type="compositionally biased region" description="Basic and acidic residues" evidence="17">
    <location>
        <begin position="372"/>
        <end position="389"/>
    </location>
</feature>
<dbReference type="GO" id="GO:0032006">
    <property type="term" value="P:regulation of TOR signaling"/>
    <property type="evidence" value="ECO:0007669"/>
    <property type="project" value="EnsemblFungi"/>
</dbReference>
<comment type="subcellular location">
    <subcellularLocation>
        <location evidence="1 15">Nucleus</location>
    </subcellularLocation>
</comment>
<feature type="region of interest" description="Disordered" evidence="17">
    <location>
        <begin position="492"/>
        <end position="516"/>
    </location>
</feature>
<dbReference type="InterPro" id="IPR000330">
    <property type="entry name" value="SNF2_N"/>
</dbReference>
<reference evidence="21 22" key="1">
    <citation type="submission" date="2013-03" db="EMBL/GenBank/DDBJ databases">
        <title>The Genome Sequence of Phialophora europaea CBS 101466.</title>
        <authorList>
            <consortium name="The Broad Institute Genomics Platform"/>
            <person name="Cuomo C."/>
            <person name="de Hoog S."/>
            <person name="Gorbushina A."/>
            <person name="Walker B."/>
            <person name="Young S.K."/>
            <person name="Zeng Q."/>
            <person name="Gargeya S."/>
            <person name="Fitzgerald M."/>
            <person name="Haas B."/>
            <person name="Abouelleil A."/>
            <person name="Allen A.W."/>
            <person name="Alvarado L."/>
            <person name="Arachchi H.M."/>
            <person name="Berlin A.M."/>
            <person name="Chapman S.B."/>
            <person name="Gainer-Dewar J."/>
            <person name="Goldberg J."/>
            <person name="Griggs A."/>
            <person name="Gujja S."/>
            <person name="Hansen M."/>
            <person name="Howarth C."/>
            <person name="Imamovic A."/>
            <person name="Ireland A."/>
            <person name="Larimer J."/>
            <person name="McCowan C."/>
            <person name="Murphy C."/>
            <person name="Pearson M."/>
            <person name="Poon T.W."/>
            <person name="Priest M."/>
            <person name="Roberts A."/>
            <person name="Saif S."/>
            <person name="Shea T."/>
            <person name="Sisk P."/>
            <person name="Sykes S."/>
            <person name="Wortman J."/>
            <person name="Nusbaum C."/>
            <person name="Birren B."/>
        </authorList>
    </citation>
    <scope>NUCLEOTIDE SEQUENCE [LARGE SCALE GENOMIC DNA]</scope>
    <source>
        <strain evidence="21 22">CBS 101466</strain>
    </source>
</reference>
<dbReference type="SUPFAM" id="SSF52540">
    <property type="entry name" value="P-loop containing nucleoside triphosphate hydrolases"/>
    <property type="match status" value="2"/>
</dbReference>
<dbReference type="CDD" id="cd18002">
    <property type="entry name" value="DEXQc_INO80"/>
    <property type="match status" value="1"/>
</dbReference>
<keyword evidence="22" id="KW-1185">Reference proteome</keyword>
<dbReference type="FunCoup" id="W2RXQ4">
    <property type="interactions" value="1057"/>
</dbReference>
<dbReference type="CDD" id="cd18793">
    <property type="entry name" value="SF2_C_SNF"/>
    <property type="match status" value="1"/>
</dbReference>
<feature type="region of interest" description="Disordered" evidence="17">
    <location>
        <begin position="444"/>
        <end position="480"/>
    </location>
</feature>
<evidence type="ECO:0000256" key="9">
    <source>
        <dbReference type="ARBA" id="ARBA00023054"/>
    </source>
</evidence>
<dbReference type="GO" id="GO:0005524">
    <property type="term" value="F:ATP binding"/>
    <property type="evidence" value="ECO:0007669"/>
    <property type="project" value="UniProtKB-UniRule"/>
</dbReference>
<feature type="region of interest" description="Disordered" evidence="17">
    <location>
        <begin position="1548"/>
        <end position="1654"/>
    </location>
</feature>
<feature type="domain" description="DBINO" evidence="20">
    <location>
        <begin position="536"/>
        <end position="661"/>
    </location>
</feature>
<feature type="compositionally biased region" description="Polar residues" evidence="17">
    <location>
        <begin position="1607"/>
        <end position="1617"/>
    </location>
</feature>
<dbReference type="InterPro" id="IPR049730">
    <property type="entry name" value="SNF2/RAD54-like_C"/>
</dbReference>
<comment type="similarity">
    <text evidence="2 15">Belongs to the SNF2/RAD54 helicase family.</text>
</comment>
<dbReference type="InParanoid" id="W2RXQ4"/>
<feature type="compositionally biased region" description="Basic and acidic residues" evidence="17">
    <location>
        <begin position="1548"/>
        <end position="1562"/>
    </location>
</feature>
<dbReference type="GO" id="GO:0003677">
    <property type="term" value="F:DNA binding"/>
    <property type="evidence" value="ECO:0007669"/>
    <property type="project" value="UniProtKB-UniRule"/>
</dbReference>
<comment type="catalytic activity">
    <reaction evidence="15">
        <text>ATP + H2O = ADP + phosphate + H(+)</text>
        <dbReference type="Rhea" id="RHEA:13065"/>
        <dbReference type="ChEBI" id="CHEBI:15377"/>
        <dbReference type="ChEBI" id="CHEBI:15378"/>
        <dbReference type="ChEBI" id="CHEBI:30616"/>
        <dbReference type="ChEBI" id="CHEBI:43474"/>
        <dbReference type="ChEBI" id="CHEBI:456216"/>
    </reaction>
</comment>
<dbReference type="GO" id="GO:0000775">
    <property type="term" value="C:chromosome, centromeric region"/>
    <property type="evidence" value="ECO:0007669"/>
    <property type="project" value="EnsemblFungi"/>
</dbReference>
<feature type="compositionally biased region" description="Basic and acidic residues" evidence="17">
    <location>
        <begin position="492"/>
        <end position="506"/>
    </location>
</feature>
<sequence>MSGSYPPAASPTQATRPYPPYSPTHPNRPPYPNHDYHQSVPPSQHLLQTPPPFTPATLVQSPHLVRPTSLASGLPSPTGPPPPPNGSNYSIVSSPPYPLQRSYSGQYSGQPMAQYDGAPPTHAHPSSRSGSVLQSPAREQQPIQNGVTQDYHQPESRPQSKDVSTTRASNPMSFASILGPSSNDTSPPKPIEAKIPPKPLTPSKLEAPMTEKQDSFQVQPPAQHTTMIPATNGFGKVPSVEEASTSPVAPIIVPKPRRLPTSHESARITKAYENIDEASNLEGGDFVEQRTLYRKKDEKRKQQLAEVDGNQRKRRRVQALDNLNKNFNGINDAAGARFRVRYLDDARAEIAERDHQSEKERKKDMQRKRRREQQMRNEADRMAELKSSLDTEGNPEEVAKIMEQIDASSQKLRKVAEANNGLPEGLDIPHMAHNYEGGMTSTFAIGTPEPEEPPKKRAKQGTGPSVRLKKSKEKKQAEKDAAEAAYAAMERDSMLSIAPRDEDRKELKSKRSKDQAGLVASVNYESKGYNQIYEQIIRDMARKDMPKVYRIKQTSLQTRQENMRKTAILASKQARKWQERTNKSMKDTQARAKRVMREMMSFWKRNEREERDLRRMAERKEIEDAKKAEADREANRQKRKLNFLISQTELYSHFIGRKIKTDEIENSTNDPDVAASTKKIESGAANAHTVNLPDSVADLTGKTRVTNFEDLDFDAEDDSALRQAAMANAQSAVQDAQDRAKAFDGENQMAAFDNSDLNFQNPTMAGDVQVAQPKMLQAQLKEYQLKGLNWLVNLYEQGINGILADEMGLGKTVQSISVMGYLAEQHNVWGPFLVIAPASTLHNWQQEITRFVPSIKVLPYWGNAKDRKILRKFWDRKHITYNKDSEFHVLVTSYQLVVQDAQYFQKIRWQYMVLDEAQAIKSSSSSRWKTLLGFHCRNRLLLTGTPIQNNMQELWALLHFIMPTLFDSHDEFSDWFSKDIESHAQSNTKLNQDQLKRLHMILKPFMLRRVKAHVQKELGDKVEKDVFCDLTYRQRAMYANLRSKISIMDLIEKATMGDDQDTATLMNLVMQFRKVCNHPDLFERADVSSPHSWSNYAETASFLREGYYIQFAYSVRNPVQLDLPRILCNDIGRLDMAGPNNPRAGFERAGFRNDALGHMMRIWSPDYIKASNDSNGAFAFLRFADTSYSEAAVAGTNGLFERAVKQRSGARRNLLVHEDSEDNPVPAHAMFNITGNERRKILTELDPNSPLSRLCNVSKQAMENDGLNVLEPAARVKVTAPPIEISCFDQNSANERSLTMFNTPVRNTLFPLEDGDEQRLLEKDVDPASAPVAGLLPAPASNKARWTNISVPSMRRFVTDCGKLAKLDQLLHELKNGGHRVLLYFQMTRMIDLMEEYLTYRNYKYCRLDGSTKLEDRRDTVHDFQTRPEIFIFLLSTRAGGLGINLTSADTVIFYDSDWNPTIDSQAMDRAHRLGQTKQVTVYRLITRGTIEERIRKRAMQKEEVQRVVITGGDGGGVDFNTRDRRENRTKDIAMWLADDDQAAMLEQKAKEAAEKPEEEGKKKSKKAAAAEARKKRKGEMSLDDMYHEGEGHFEDASAKASGAATPVSTAEPPTTTKRGPRGGAGKSKKAKTAKQRLAIIDAEGDLGMGGGAD</sequence>
<keyword evidence="4" id="KW-0547">Nucleotide-binding</keyword>
<dbReference type="GO" id="GO:0006281">
    <property type="term" value="P:DNA repair"/>
    <property type="evidence" value="ECO:0007669"/>
    <property type="project" value="UniProtKB-UniRule"/>
</dbReference>
<feature type="coiled-coil region" evidence="16">
    <location>
        <begin position="606"/>
        <end position="647"/>
    </location>
</feature>
<organism evidence="21 22">
    <name type="scientific">Cyphellophora europaea (strain CBS 101466)</name>
    <name type="common">Phialophora europaea</name>
    <dbReference type="NCBI Taxonomy" id="1220924"/>
    <lineage>
        <taxon>Eukaryota</taxon>
        <taxon>Fungi</taxon>
        <taxon>Dikarya</taxon>
        <taxon>Ascomycota</taxon>
        <taxon>Pezizomycotina</taxon>
        <taxon>Eurotiomycetes</taxon>
        <taxon>Chaetothyriomycetidae</taxon>
        <taxon>Chaetothyriales</taxon>
        <taxon>Cyphellophoraceae</taxon>
        <taxon>Cyphellophora</taxon>
    </lineage>
</organism>
<proteinExistence type="inferred from homology"/>
<dbReference type="Gene3D" id="3.40.50.300">
    <property type="entry name" value="P-loop containing nucleotide triphosphate hydrolases"/>
    <property type="match status" value="1"/>
</dbReference>
<dbReference type="PROSITE" id="PS51413">
    <property type="entry name" value="DBINO"/>
    <property type="match status" value="1"/>
</dbReference>
<feature type="compositionally biased region" description="Polar residues" evidence="17">
    <location>
        <begin position="161"/>
        <end position="186"/>
    </location>
</feature>
<keyword evidence="8" id="KW-0805">Transcription regulation</keyword>
<accession>W2RXQ4</accession>
<dbReference type="GO" id="GO:0031509">
    <property type="term" value="P:subtelomeric heterochromatin formation"/>
    <property type="evidence" value="ECO:0007669"/>
    <property type="project" value="EnsemblFungi"/>
</dbReference>
<dbReference type="InterPro" id="IPR038718">
    <property type="entry name" value="SNF2-like_sf"/>
</dbReference>
<dbReference type="GO" id="GO:0034080">
    <property type="term" value="P:CENP-A containing chromatin assembly"/>
    <property type="evidence" value="ECO:0007669"/>
    <property type="project" value="EnsemblFungi"/>
</dbReference>
<evidence type="ECO:0000256" key="2">
    <source>
        <dbReference type="ARBA" id="ARBA00007025"/>
    </source>
</evidence>
<keyword evidence="13 15" id="KW-0234">DNA repair</keyword>
<feature type="compositionally biased region" description="Polar residues" evidence="17">
    <location>
        <begin position="124"/>
        <end position="151"/>
    </location>
</feature>
<dbReference type="GO" id="GO:0000722">
    <property type="term" value="P:telomere maintenance via recombination"/>
    <property type="evidence" value="ECO:0007669"/>
    <property type="project" value="EnsemblFungi"/>
</dbReference>
<keyword evidence="6 15" id="KW-0378">Hydrolase</keyword>
<dbReference type="InterPro" id="IPR031047">
    <property type="entry name" value="DEXQc_INO80"/>
</dbReference>
<feature type="domain" description="Helicase ATP-binding" evidence="18">
    <location>
        <begin position="792"/>
        <end position="964"/>
    </location>
</feature>
<evidence type="ECO:0000256" key="10">
    <source>
        <dbReference type="ARBA" id="ARBA00023125"/>
    </source>
</evidence>
<evidence type="ECO:0000256" key="17">
    <source>
        <dbReference type="SAM" id="MobiDB-lite"/>
    </source>
</evidence>
<dbReference type="Proteomes" id="UP000030752">
    <property type="component" value="Unassembled WGS sequence"/>
</dbReference>
<dbReference type="GO" id="GO:0042393">
    <property type="term" value="F:histone binding"/>
    <property type="evidence" value="ECO:0007669"/>
    <property type="project" value="TreeGrafter"/>
</dbReference>
<feature type="compositionally biased region" description="Pro residues" evidence="17">
    <location>
        <begin position="17"/>
        <end position="32"/>
    </location>
</feature>
<dbReference type="FunFam" id="3.40.50.10810:FF:000006">
    <property type="entry name" value="Putative DNA helicase INO80"/>
    <property type="match status" value="1"/>
</dbReference>
<evidence type="ECO:0000256" key="7">
    <source>
        <dbReference type="ARBA" id="ARBA00022840"/>
    </source>
</evidence>
<evidence type="ECO:0000256" key="6">
    <source>
        <dbReference type="ARBA" id="ARBA00022801"/>
    </source>
</evidence>
<evidence type="ECO:0000256" key="12">
    <source>
        <dbReference type="ARBA" id="ARBA00023163"/>
    </source>
</evidence>
<dbReference type="GO" id="GO:0031011">
    <property type="term" value="C:Ino80 complex"/>
    <property type="evidence" value="ECO:0007669"/>
    <property type="project" value="UniProtKB-UniRule"/>
</dbReference>
<dbReference type="GO" id="GO:0000781">
    <property type="term" value="C:chromosome, telomeric region"/>
    <property type="evidence" value="ECO:0007669"/>
    <property type="project" value="GOC"/>
</dbReference>
<dbReference type="PANTHER" id="PTHR45685:SF2">
    <property type="entry name" value="CHROMATIN-REMODELING ATPASE INO80"/>
    <property type="match status" value="1"/>
</dbReference>
<comment type="domain">
    <text evidence="15">The DBINO region is involved in binding to DNA.</text>
</comment>
<dbReference type="eggNOG" id="KOG0388">
    <property type="taxonomic scope" value="Eukaryota"/>
</dbReference>
<dbReference type="GO" id="GO:0140658">
    <property type="term" value="F:ATP-dependent chromatin remodeler activity"/>
    <property type="evidence" value="ECO:0007669"/>
    <property type="project" value="InterPro"/>
</dbReference>
<feature type="compositionally biased region" description="Polar residues" evidence="17">
    <location>
        <begin position="101"/>
        <end position="111"/>
    </location>
</feature>
<dbReference type="FunFam" id="3.40.50.300:FF:001269">
    <property type="entry name" value="SNF2 family helicase/ATPase"/>
    <property type="match status" value="1"/>
</dbReference>